<dbReference type="SUPFAM" id="SSF46689">
    <property type="entry name" value="Homeodomain-like"/>
    <property type="match status" value="1"/>
</dbReference>
<dbReference type="Gene3D" id="3.40.50.2300">
    <property type="match status" value="1"/>
</dbReference>
<sequence length="694" mass="75489">MTVEEVSGNSEDGDGNYDNFPVGMRVLAVDDDPICLKLLEGLLRKCQYHVTTTNQARVALNMLRENTDRFDLVISDVHMPDMDGFKLLELVGLEMDLPVIMLSANSDPKLVMKGVTHGACDYLVKPIRIEELRNIWQHVIRRKKFDSKKQSKSAYEDKALQGNGEVCQGPHRTGNSDQSGKLNKKRKDEEDDSEDNGQEHEDPATQKKPRVVWSIELHRKFVAAVNQLGIEKAVPKRILDLMNVEGLTRENVASHLQKYRLYLKRISSVATQQANMVAALGGKDAAYMRMSTLDGIGDFRTFTGSGRLSSPAFSSYTHGGMLGRLNSPAGINLRNLASSTLVHPHAQNLNNSTSTIGKLQPAVSPANQTATLFQGVPSSLELDHLQQNKCATRVGDFNPIDESRIFGAASAFTDTRALAINANNSLPGAPNNTLMLQGNSQQVVAGRGFVDESSVSLATFPSESFHRDVGGTNDNWQSAVPLLKFPSNALANESFCQGQLPLSNVRDGNYSAGPRLQNNPLGFSSTATTSASLEDSSGGIQCEEGLVGGSVQNLSHAAPGQLWGVPKQNYSHNSNNAFSTLNPQTSANCVINPLSQCMGQNGITDRRMDMCLNGQSSVGTSSFLHHSEIDNPVTVSRTRSSGDYMLEQMKSQGGFVPNSYDSLDDLMSEIKQEQNGSMFNGDIGFDAYQFGSCI</sequence>
<dbReference type="PANTHER" id="PTHR43874:SF205">
    <property type="entry name" value="TWO-COMPONENT RESPONSE REGULATOR ORR23"/>
    <property type="match status" value="1"/>
</dbReference>
<dbReference type="CDD" id="cd17584">
    <property type="entry name" value="REC_typeB_ARR-like"/>
    <property type="match status" value="1"/>
</dbReference>
<dbReference type="SUPFAM" id="SSF52172">
    <property type="entry name" value="CheY-like"/>
    <property type="match status" value="1"/>
</dbReference>
<proteinExistence type="inferred from homology"/>
<keyword evidence="7 11" id="KW-0238">DNA-binding</keyword>
<dbReference type="FunFam" id="1.10.10.60:FF:000007">
    <property type="entry name" value="Two-component response regulator"/>
    <property type="match status" value="1"/>
</dbReference>
<evidence type="ECO:0000256" key="11">
    <source>
        <dbReference type="PIRNR" id="PIRNR036392"/>
    </source>
</evidence>
<dbReference type="PROSITE" id="PS50110">
    <property type="entry name" value="RESPONSE_REGULATORY"/>
    <property type="match status" value="1"/>
</dbReference>
<evidence type="ECO:0000256" key="10">
    <source>
        <dbReference type="ARBA" id="ARBA00023242"/>
    </source>
</evidence>
<organism evidence="16 17">
    <name type="scientific">Cinchona calisaya</name>
    <dbReference type="NCBI Taxonomy" id="153742"/>
    <lineage>
        <taxon>Eukaryota</taxon>
        <taxon>Viridiplantae</taxon>
        <taxon>Streptophyta</taxon>
        <taxon>Embryophyta</taxon>
        <taxon>Tracheophyta</taxon>
        <taxon>Spermatophyta</taxon>
        <taxon>Magnoliopsida</taxon>
        <taxon>eudicotyledons</taxon>
        <taxon>Gunneridae</taxon>
        <taxon>Pentapetalae</taxon>
        <taxon>asterids</taxon>
        <taxon>lamiids</taxon>
        <taxon>Gentianales</taxon>
        <taxon>Rubiaceae</taxon>
        <taxon>Cinchonoideae</taxon>
        <taxon>Cinchoneae</taxon>
        <taxon>Cinchona</taxon>
    </lineage>
</organism>
<keyword evidence="9 11" id="KW-0804">Transcription</keyword>
<keyword evidence="6 11" id="KW-0805">Transcription regulation</keyword>
<feature type="domain" description="HTH myb-type" evidence="15">
    <location>
        <begin position="205"/>
        <end position="264"/>
    </location>
</feature>
<dbReference type="GO" id="GO:0009736">
    <property type="term" value="P:cytokinin-activated signaling pathway"/>
    <property type="evidence" value="ECO:0007669"/>
    <property type="project" value="UniProtKB-KW"/>
</dbReference>
<comment type="caution">
    <text evidence="16">The sequence shown here is derived from an EMBL/GenBank/DDBJ whole genome shotgun (WGS) entry which is preliminary data.</text>
</comment>
<dbReference type="Pfam" id="PF00249">
    <property type="entry name" value="Myb_DNA-binding"/>
    <property type="match status" value="1"/>
</dbReference>
<dbReference type="GO" id="GO:0000160">
    <property type="term" value="P:phosphorelay signal transduction system"/>
    <property type="evidence" value="ECO:0007669"/>
    <property type="project" value="UniProtKB-KW"/>
</dbReference>
<dbReference type="InterPro" id="IPR006447">
    <property type="entry name" value="Myb_dom_plants"/>
</dbReference>
<evidence type="ECO:0000256" key="4">
    <source>
        <dbReference type="ARBA" id="ARBA00022864"/>
    </source>
</evidence>
<name>A0ABD3AV14_9GENT</name>
<keyword evidence="3 12" id="KW-0597">Phosphoprotein</keyword>
<comment type="subcellular location">
    <subcellularLocation>
        <location evidence="1 11">Nucleus</location>
    </subcellularLocation>
</comment>
<dbReference type="GO" id="GO:0003677">
    <property type="term" value="F:DNA binding"/>
    <property type="evidence" value="ECO:0007669"/>
    <property type="project" value="UniProtKB-KW"/>
</dbReference>
<feature type="domain" description="Response regulatory" evidence="14">
    <location>
        <begin position="25"/>
        <end position="140"/>
    </location>
</feature>
<dbReference type="Proteomes" id="UP001630127">
    <property type="component" value="Unassembled WGS sequence"/>
</dbReference>
<evidence type="ECO:0000256" key="8">
    <source>
        <dbReference type="ARBA" id="ARBA00023159"/>
    </source>
</evidence>
<comment type="similarity">
    <text evidence="2">Belongs to the ARR family. Type-B subfamily.</text>
</comment>
<feature type="region of interest" description="Disordered" evidence="13">
    <location>
        <begin position="151"/>
        <end position="207"/>
    </location>
</feature>
<keyword evidence="17" id="KW-1185">Reference proteome</keyword>
<evidence type="ECO:0000259" key="14">
    <source>
        <dbReference type="PROSITE" id="PS50110"/>
    </source>
</evidence>
<evidence type="ECO:0000256" key="3">
    <source>
        <dbReference type="ARBA" id="ARBA00022553"/>
    </source>
</evidence>
<dbReference type="InterPro" id="IPR009057">
    <property type="entry name" value="Homeodomain-like_sf"/>
</dbReference>
<keyword evidence="5 11" id="KW-0902">Two-component regulatory system</keyword>
<gene>
    <name evidence="16" type="ORF">ACH5RR_003519</name>
</gene>
<dbReference type="PANTHER" id="PTHR43874">
    <property type="entry name" value="TWO-COMPONENT RESPONSE REGULATOR"/>
    <property type="match status" value="1"/>
</dbReference>
<dbReference type="AlphaFoldDB" id="A0ABD3AV14"/>
<dbReference type="Gene3D" id="1.10.10.60">
    <property type="entry name" value="Homeodomain-like"/>
    <property type="match status" value="1"/>
</dbReference>
<dbReference type="InterPro" id="IPR001005">
    <property type="entry name" value="SANT/Myb"/>
</dbReference>
<evidence type="ECO:0000256" key="2">
    <source>
        <dbReference type="ARBA" id="ARBA00006015"/>
    </source>
</evidence>
<evidence type="ECO:0000256" key="13">
    <source>
        <dbReference type="SAM" id="MobiDB-lite"/>
    </source>
</evidence>
<dbReference type="NCBIfam" id="TIGR01557">
    <property type="entry name" value="myb_SHAQKYF"/>
    <property type="match status" value="1"/>
</dbReference>
<dbReference type="PIRSF" id="PIRSF036392">
    <property type="entry name" value="RR_ARR_type-B"/>
    <property type="match status" value="1"/>
</dbReference>
<keyword evidence="4" id="KW-0932">Cytokinin signaling pathway</keyword>
<dbReference type="InterPro" id="IPR011006">
    <property type="entry name" value="CheY-like_superfamily"/>
</dbReference>
<dbReference type="InterPro" id="IPR045279">
    <property type="entry name" value="ARR-like"/>
</dbReference>
<protein>
    <recommendedName>
        <fullName evidence="11">Two-component response regulator</fullName>
    </recommendedName>
</protein>
<evidence type="ECO:0000256" key="1">
    <source>
        <dbReference type="ARBA" id="ARBA00004123"/>
    </source>
</evidence>
<evidence type="ECO:0000256" key="9">
    <source>
        <dbReference type="ARBA" id="ARBA00023163"/>
    </source>
</evidence>
<evidence type="ECO:0000259" key="15">
    <source>
        <dbReference type="PROSITE" id="PS51294"/>
    </source>
</evidence>
<dbReference type="SMART" id="SM00448">
    <property type="entry name" value="REC"/>
    <property type="match status" value="1"/>
</dbReference>
<keyword evidence="8 11" id="KW-0010">Activator</keyword>
<dbReference type="GO" id="GO:0003700">
    <property type="term" value="F:DNA-binding transcription factor activity"/>
    <property type="evidence" value="ECO:0007669"/>
    <property type="project" value="UniProtKB-UniRule"/>
</dbReference>
<evidence type="ECO:0000256" key="12">
    <source>
        <dbReference type="PROSITE-ProRule" id="PRU00169"/>
    </source>
</evidence>
<accession>A0ABD3AV14</accession>
<evidence type="ECO:0000313" key="17">
    <source>
        <dbReference type="Proteomes" id="UP001630127"/>
    </source>
</evidence>
<dbReference type="GO" id="GO:0005634">
    <property type="term" value="C:nucleus"/>
    <property type="evidence" value="ECO:0007669"/>
    <property type="project" value="UniProtKB-SubCell"/>
</dbReference>
<evidence type="ECO:0000256" key="5">
    <source>
        <dbReference type="ARBA" id="ARBA00023012"/>
    </source>
</evidence>
<dbReference type="InterPro" id="IPR017053">
    <property type="entry name" value="Response_reg_B-typ_pln"/>
</dbReference>
<evidence type="ECO:0000313" key="16">
    <source>
        <dbReference type="EMBL" id="KAL3535058.1"/>
    </source>
</evidence>
<keyword evidence="10 11" id="KW-0539">Nucleus</keyword>
<dbReference type="PROSITE" id="PS51294">
    <property type="entry name" value="HTH_MYB"/>
    <property type="match status" value="1"/>
</dbReference>
<feature type="modified residue" description="4-aspartylphosphate" evidence="12">
    <location>
        <position position="76"/>
    </location>
</feature>
<evidence type="ECO:0000256" key="6">
    <source>
        <dbReference type="ARBA" id="ARBA00023015"/>
    </source>
</evidence>
<dbReference type="EMBL" id="JBJUIK010000002">
    <property type="protein sequence ID" value="KAL3535058.1"/>
    <property type="molecule type" value="Genomic_DNA"/>
</dbReference>
<reference evidence="16 17" key="1">
    <citation type="submission" date="2024-11" db="EMBL/GenBank/DDBJ databases">
        <title>A near-complete genome assembly of Cinchona calisaya.</title>
        <authorList>
            <person name="Lian D.C."/>
            <person name="Zhao X.W."/>
            <person name="Wei L."/>
        </authorList>
    </citation>
    <scope>NUCLEOTIDE SEQUENCE [LARGE SCALE GENOMIC DNA]</scope>
    <source>
        <tissue evidence="16">Nenye</tissue>
    </source>
</reference>
<comment type="function">
    <text evidence="11">Transcriptional activator that binds specific DNA sequence.</text>
</comment>
<dbReference type="Pfam" id="PF00072">
    <property type="entry name" value="Response_reg"/>
    <property type="match status" value="1"/>
</dbReference>
<dbReference type="InterPro" id="IPR017930">
    <property type="entry name" value="Myb_dom"/>
</dbReference>
<evidence type="ECO:0000256" key="7">
    <source>
        <dbReference type="ARBA" id="ARBA00023125"/>
    </source>
</evidence>
<dbReference type="InterPro" id="IPR001789">
    <property type="entry name" value="Sig_transdc_resp-reg_receiver"/>
</dbReference>